<dbReference type="RefSeq" id="WP_192782335.1">
    <property type="nucleotide sequence ID" value="NZ_JADBEG010000001.1"/>
</dbReference>
<evidence type="ECO:0000256" key="1">
    <source>
        <dbReference type="ARBA" id="ARBA00008791"/>
    </source>
</evidence>
<name>A0ABR9HZK3_9PSEU</name>
<dbReference type="Pfam" id="PF00582">
    <property type="entry name" value="Usp"/>
    <property type="match status" value="2"/>
</dbReference>
<dbReference type="PANTHER" id="PTHR46268:SF27">
    <property type="entry name" value="UNIVERSAL STRESS PROTEIN RV2623"/>
    <property type="match status" value="1"/>
</dbReference>
<gene>
    <name evidence="5" type="ORF">H4696_003217</name>
</gene>
<proteinExistence type="inferred from homology"/>
<evidence type="ECO:0000256" key="3">
    <source>
        <dbReference type="ARBA" id="ARBA00022840"/>
    </source>
</evidence>
<dbReference type="EMBL" id="JADBEG010000001">
    <property type="protein sequence ID" value="MBE1496117.1"/>
    <property type="molecule type" value="Genomic_DNA"/>
</dbReference>
<evidence type="ECO:0000313" key="5">
    <source>
        <dbReference type="EMBL" id="MBE1496117.1"/>
    </source>
</evidence>
<organism evidence="5 6">
    <name type="scientific">Amycolatopsis lexingtonensis</name>
    <dbReference type="NCBI Taxonomy" id="218822"/>
    <lineage>
        <taxon>Bacteria</taxon>
        <taxon>Bacillati</taxon>
        <taxon>Actinomycetota</taxon>
        <taxon>Actinomycetes</taxon>
        <taxon>Pseudonocardiales</taxon>
        <taxon>Pseudonocardiaceae</taxon>
        <taxon>Amycolatopsis</taxon>
    </lineage>
</organism>
<keyword evidence="2" id="KW-0547">Nucleotide-binding</keyword>
<dbReference type="Gene3D" id="3.40.50.620">
    <property type="entry name" value="HUPs"/>
    <property type="match status" value="2"/>
</dbReference>
<feature type="domain" description="UspA" evidence="4">
    <location>
        <begin position="7"/>
        <end position="144"/>
    </location>
</feature>
<reference evidence="5 6" key="1">
    <citation type="submission" date="2020-10" db="EMBL/GenBank/DDBJ databases">
        <title>Sequencing the genomes of 1000 actinobacteria strains.</title>
        <authorList>
            <person name="Klenk H.-P."/>
        </authorList>
    </citation>
    <scope>NUCLEOTIDE SEQUENCE [LARGE SCALE GENOMIC DNA]</scope>
    <source>
        <strain evidence="5 6">DSM 44653</strain>
    </source>
</reference>
<accession>A0ABR9HZK3</accession>
<evidence type="ECO:0000256" key="2">
    <source>
        <dbReference type="ARBA" id="ARBA00022741"/>
    </source>
</evidence>
<dbReference type="InterPro" id="IPR006015">
    <property type="entry name" value="Universal_stress_UspA"/>
</dbReference>
<dbReference type="SUPFAM" id="SSF52402">
    <property type="entry name" value="Adenine nucleotide alpha hydrolases-like"/>
    <property type="match status" value="2"/>
</dbReference>
<dbReference type="PANTHER" id="PTHR46268">
    <property type="entry name" value="STRESS RESPONSE PROTEIN NHAX"/>
    <property type="match status" value="1"/>
</dbReference>
<protein>
    <submittedName>
        <fullName evidence="5">Nucleotide-binding universal stress UspA family protein</fullName>
    </submittedName>
</protein>
<comment type="similarity">
    <text evidence="1">Belongs to the universal stress protein A family.</text>
</comment>
<keyword evidence="3" id="KW-0067">ATP-binding</keyword>
<keyword evidence="6" id="KW-1185">Reference proteome</keyword>
<feature type="domain" description="UspA" evidence="4">
    <location>
        <begin position="158"/>
        <end position="294"/>
    </location>
</feature>
<evidence type="ECO:0000313" key="6">
    <source>
        <dbReference type="Proteomes" id="UP000631670"/>
    </source>
</evidence>
<sequence length="301" mass="31421">MTDRNPTIVVGTDGSAASATAVSWAAELASSRHLGLEIVHGLPIAALGHGEGLPGIDVLVDAIRQDGERIVAVARKLAASVDPDLVITTETPIEAPAPLLAERSRRARMVVVGATGSSGLAGMLLGTTAATLVSHAHSPVAVIRGRRGSAPVWRPGPVVAGVDGSPPSELALAAAFEEASARGAPLVAVHAWSDVADEDFSGTIRIMPRWAAVKDDEERLLAQRLAGWQEKYPDVEIRRVLRRDRPRHALLEAAEEAQLVVVGSRGRGGFTGMLLGSTGQALVRHAGCPVLVVRPEDPVAE</sequence>
<dbReference type="Proteomes" id="UP000631670">
    <property type="component" value="Unassembled WGS sequence"/>
</dbReference>
<dbReference type="PRINTS" id="PR01438">
    <property type="entry name" value="UNVRSLSTRESS"/>
</dbReference>
<evidence type="ECO:0000259" key="4">
    <source>
        <dbReference type="Pfam" id="PF00582"/>
    </source>
</evidence>
<comment type="caution">
    <text evidence="5">The sequence shown here is derived from an EMBL/GenBank/DDBJ whole genome shotgun (WGS) entry which is preliminary data.</text>
</comment>
<dbReference type="InterPro" id="IPR006016">
    <property type="entry name" value="UspA"/>
</dbReference>
<dbReference type="InterPro" id="IPR014729">
    <property type="entry name" value="Rossmann-like_a/b/a_fold"/>
</dbReference>